<protein>
    <submittedName>
        <fullName evidence="2">Uncharacterized protein</fullName>
    </submittedName>
</protein>
<evidence type="ECO:0000313" key="3">
    <source>
        <dbReference type="Proteomes" id="UP000230390"/>
    </source>
</evidence>
<dbReference type="Proteomes" id="UP000230390">
    <property type="component" value="Unassembled WGS sequence"/>
</dbReference>
<proteinExistence type="predicted"/>
<evidence type="ECO:0000256" key="1">
    <source>
        <dbReference type="SAM" id="Phobius"/>
    </source>
</evidence>
<keyword evidence="3" id="KW-1185">Reference proteome</keyword>
<feature type="transmembrane region" description="Helical" evidence="1">
    <location>
        <begin position="103"/>
        <end position="132"/>
    </location>
</feature>
<comment type="caution">
    <text evidence="2">The sequence shown here is derived from an EMBL/GenBank/DDBJ whole genome shotgun (WGS) entry which is preliminary data.</text>
</comment>
<organism evidence="2 3">
    <name type="scientific">Massilia eurypsychrophila</name>
    <dbReference type="NCBI Taxonomy" id="1485217"/>
    <lineage>
        <taxon>Bacteria</taxon>
        <taxon>Pseudomonadati</taxon>
        <taxon>Pseudomonadota</taxon>
        <taxon>Betaproteobacteria</taxon>
        <taxon>Burkholderiales</taxon>
        <taxon>Oxalobacteraceae</taxon>
        <taxon>Telluria group</taxon>
        <taxon>Massilia</taxon>
    </lineage>
</organism>
<reference evidence="2 3" key="1">
    <citation type="submission" date="2017-10" db="EMBL/GenBank/DDBJ databases">
        <title>Massilia psychrophilum sp. nov., a novel purple-pigmented bacterium isolated from Tianshan glacier, Xinjiang Municipality, China.</title>
        <authorList>
            <person name="Wang H."/>
        </authorList>
    </citation>
    <scope>NUCLEOTIDE SEQUENCE [LARGE SCALE GENOMIC DNA]</scope>
    <source>
        <strain evidence="2 3">JCM 30074</strain>
    </source>
</reference>
<name>A0A2G8TJ90_9BURK</name>
<dbReference type="EMBL" id="PDOC01000002">
    <property type="protein sequence ID" value="PIL46103.1"/>
    <property type="molecule type" value="Genomic_DNA"/>
</dbReference>
<gene>
    <name evidence="2" type="ORF">CR105_03150</name>
</gene>
<evidence type="ECO:0000313" key="2">
    <source>
        <dbReference type="EMBL" id="PIL46103.1"/>
    </source>
</evidence>
<keyword evidence="1" id="KW-1133">Transmembrane helix</keyword>
<accession>A0A2G8TJ90</accession>
<sequence>MKKPLTSQCAAHYSYLALLRSAAAGQARRFVFTKENPYRLAIPATVDDAEALLLVTGRIAAQLVAGADVTIIALDFITHGAACVAHSAAHAVVSFFHADTSPAWAVAIAAAVAGALASGITLGVSTAILIALGERGCRRGSQGENRGDAHDVLGSEFHICLQI</sequence>
<keyword evidence="1" id="KW-0812">Transmembrane</keyword>
<dbReference type="AlphaFoldDB" id="A0A2G8TJ90"/>
<keyword evidence="1" id="KW-0472">Membrane</keyword>